<keyword evidence="7 8" id="KW-0067">ATP-binding</keyword>
<dbReference type="PROSITE" id="PS00107">
    <property type="entry name" value="PROTEIN_KINASE_ATP"/>
    <property type="match status" value="1"/>
</dbReference>
<keyword evidence="4" id="KW-0808">Transferase</keyword>
<evidence type="ECO:0000256" key="1">
    <source>
        <dbReference type="ARBA" id="ARBA00004430"/>
    </source>
</evidence>
<dbReference type="Gene3D" id="1.10.510.10">
    <property type="entry name" value="Transferase(Phosphotransferase) domain 1"/>
    <property type="match status" value="1"/>
</dbReference>
<dbReference type="Pfam" id="PF07714">
    <property type="entry name" value="PK_Tyr_Ser-Thr"/>
    <property type="match status" value="1"/>
</dbReference>
<dbReference type="Pfam" id="PF23598">
    <property type="entry name" value="LRR_14"/>
    <property type="match status" value="1"/>
</dbReference>
<dbReference type="AlphaFoldDB" id="A0A3M7KTL8"/>
<keyword evidence="5" id="KW-0677">Repeat</keyword>
<dbReference type="Gene3D" id="3.30.200.20">
    <property type="entry name" value="Phosphorylase Kinase, domain 1"/>
    <property type="match status" value="1"/>
</dbReference>
<evidence type="ECO:0000256" key="5">
    <source>
        <dbReference type="ARBA" id="ARBA00022737"/>
    </source>
</evidence>
<evidence type="ECO:0000256" key="3">
    <source>
        <dbReference type="ARBA" id="ARBA00022614"/>
    </source>
</evidence>
<dbReference type="Gene3D" id="3.80.10.10">
    <property type="entry name" value="Ribonuclease Inhibitor"/>
    <property type="match status" value="1"/>
</dbReference>
<dbReference type="GO" id="GO:0004674">
    <property type="term" value="F:protein serine/threonine kinase activity"/>
    <property type="evidence" value="ECO:0007669"/>
    <property type="project" value="UniProtKB-EC"/>
</dbReference>
<evidence type="ECO:0000256" key="7">
    <source>
        <dbReference type="ARBA" id="ARBA00022840"/>
    </source>
</evidence>
<dbReference type="InterPro" id="IPR017441">
    <property type="entry name" value="Protein_kinase_ATP_BS"/>
</dbReference>
<protein>
    <recommendedName>
        <fullName evidence="10">Protein kinase domain-containing protein</fullName>
    </recommendedName>
</protein>
<feature type="region of interest" description="Disordered" evidence="9">
    <location>
        <begin position="1"/>
        <end position="40"/>
    </location>
</feature>
<dbReference type="CDD" id="cd13970">
    <property type="entry name" value="ABC1_ADCK3"/>
    <property type="match status" value="1"/>
</dbReference>
<sequence>SLLRGLLPSSLNSSATSTSTDNDHGSAGGRPPPGHATHVQPLFCSAFPQSAPTPPVVEAATLGLKPQTPFDSAVATAQGVPAPIPQPSAVCEGGPGFRAVQDPSFLGGTGVQDPREMMQSPPLPPPRDPPTLGQMLSIQDEDLLPPGFQAALERVRAGADVMPRRQLDAALAAELGPSWRARLAAFDPAPVAAASIGQVHRGTLHDGRAVAIKVQYPGVAQSIESDVDNLLRVVRLTNILPKSLFVNNLTKVAKKELALECDYEYEAASQARYAALVAADPELAPLFFVPPIVPDLSSRGVLTSVWVEGVHIDRVAELGQEARDRVATSLLTLTLRELFDWRFMQTDPNWGNFLYDEATGRINLVDFGASRDFPITFVREYLHMVAACARRDREAIIRHSINMGFLTGEEEQVMLDAHVEAGSVVGIPFGTPGLYDFATHSTVTKRVTELGAVMLRHRLTPPPDDSYSLHRKLSGAFLACIKLKARACSPGQLWLLPPWSEARSCSAAGLRPGPAHPASPRASLNSRADLDDLRAGAIDPGSVEEARLAGCGLTANDLATLRPLHSLRFLDLGDNGLEYIASGFLPGFPGLEVLNLAGNCLHELPEDVGDLPRLRRLGLKGNRLTCLPPSIGRLRALVELFLTDNALTALPPSIGGLESLVKLQASFNELTTLPPELARLTRLELLRVACCRLTHLPPALASLPSLSWLSLAGNPLAPEPAPAGRGLPPTIPFTDLTLGQRLGCGASGEVFRATWGAREVALKLFVGEVSPDGRAADEESVACALADPCLVRVLARTAEPWGLVLELVEGQPLAAKPDHKSLLRCTWAPGTRYTLAVLLRIAHSVAVALAYLHARGIAHGDVYAHNVLAGPCGKAVLCDYGASFRYDRRQDSHYELQEVRAYALMLSGLMQHLDIGFSDMEVALSTQKALLALVQACRTPDPAKRPRFAAIAARIRSFQLSSKHAGATSREQAAETLRSSRVVLSARSEEST</sequence>
<name>A0A3M7KTL8_AUXPR</name>
<dbReference type="InterPro" id="IPR001245">
    <property type="entry name" value="Ser-Thr/Tyr_kinase_cat_dom"/>
</dbReference>
<organism evidence="11 12">
    <name type="scientific">Auxenochlorella protothecoides</name>
    <name type="common">Green microalga</name>
    <name type="synonym">Chlorella protothecoides</name>
    <dbReference type="NCBI Taxonomy" id="3075"/>
    <lineage>
        <taxon>Eukaryota</taxon>
        <taxon>Viridiplantae</taxon>
        <taxon>Chlorophyta</taxon>
        <taxon>core chlorophytes</taxon>
        <taxon>Trebouxiophyceae</taxon>
        <taxon>Chlorellales</taxon>
        <taxon>Chlorellaceae</taxon>
        <taxon>Auxenochlorella</taxon>
    </lineage>
</organism>
<dbReference type="InterPro" id="IPR055414">
    <property type="entry name" value="LRR_R13L4/SHOC2-like"/>
</dbReference>
<dbReference type="InterPro" id="IPR034646">
    <property type="entry name" value="ADCK3_dom"/>
</dbReference>
<dbReference type="InterPro" id="IPR011009">
    <property type="entry name" value="Kinase-like_dom_sf"/>
</dbReference>
<dbReference type="SUPFAM" id="SSF52058">
    <property type="entry name" value="L domain-like"/>
    <property type="match status" value="1"/>
</dbReference>
<dbReference type="InterPro" id="IPR000719">
    <property type="entry name" value="Prot_kinase_dom"/>
</dbReference>
<dbReference type="EMBL" id="QOKY01000199">
    <property type="protein sequence ID" value="RMZ53189.1"/>
    <property type="molecule type" value="Genomic_DNA"/>
</dbReference>
<feature type="binding site" evidence="8">
    <location>
        <position position="763"/>
    </location>
    <ligand>
        <name>ATP</name>
        <dbReference type="ChEBI" id="CHEBI:30616"/>
    </ligand>
</feature>
<dbReference type="GO" id="GO:0005524">
    <property type="term" value="F:ATP binding"/>
    <property type="evidence" value="ECO:0007669"/>
    <property type="project" value="UniProtKB-UniRule"/>
</dbReference>
<dbReference type="PANTHER" id="PTHR43851:SF3">
    <property type="entry name" value="COENZYME Q8"/>
    <property type="match status" value="1"/>
</dbReference>
<feature type="non-terminal residue" evidence="11">
    <location>
        <position position="1"/>
    </location>
</feature>
<accession>A0A3M7KTL8</accession>
<dbReference type="SUPFAM" id="SSF56112">
    <property type="entry name" value="Protein kinase-like (PK-like)"/>
    <property type="match status" value="2"/>
</dbReference>
<keyword evidence="6 8" id="KW-0547">Nucleotide-binding</keyword>
<feature type="compositionally biased region" description="Low complexity" evidence="9">
    <location>
        <begin position="1"/>
        <end position="20"/>
    </location>
</feature>
<gene>
    <name evidence="11" type="ORF">APUTEX25_005178</name>
</gene>
<dbReference type="PANTHER" id="PTHR43851">
    <property type="match status" value="1"/>
</dbReference>
<evidence type="ECO:0000256" key="4">
    <source>
        <dbReference type="ARBA" id="ARBA00022679"/>
    </source>
</evidence>
<dbReference type="InterPro" id="IPR051409">
    <property type="entry name" value="Atypical_kinase_ADCK"/>
</dbReference>
<comment type="similarity">
    <text evidence="2">Belongs to the protein kinase superfamily. ADCK protein kinase family.</text>
</comment>
<keyword evidence="3" id="KW-0433">Leucine-rich repeat</keyword>
<proteinExistence type="inferred from homology"/>
<dbReference type="GO" id="GO:0006744">
    <property type="term" value="P:ubiquinone biosynthetic process"/>
    <property type="evidence" value="ECO:0007669"/>
    <property type="project" value="TreeGrafter"/>
</dbReference>
<evidence type="ECO:0000256" key="6">
    <source>
        <dbReference type="ARBA" id="ARBA00022741"/>
    </source>
</evidence>
<dbReference type="Proteomes" id="UP000279271">
    <property type="component" value="Unassembled WGS sequence"/>
</dbReference>
<feature type="domain" description="Protein kinase" evidence="10">
    <location>
        <begin position="736"/>
        <end position="992"/>
    </location>
</feature>
<comment type="caution">
    <text evidence="11">The sequence shown here is derived from an EMBL/GenBank/DDBJ whole genome shotgun (WGS) entry which is preliminary data.</text>
</comment>
<dbReference type="InterPro" id="IPR003591">
    <property type="entry name" value="Leu-rich_rpt_typical-subtyp"/>
</dbReference>
<evidence type="ECO:0000256" key="9">
    <source>
        <dbReference type="SAM" id="MobiDB-lite"/>
    </source>
</evidence>
<reference evidence="12" key="1">
    <citation type="journal article" date="2018" name="Algal Res.">
        <title>Characterization of plant carbon substrate utilization by Auxenochlorella protothecoides.</title>
        <authorList>
            <person name="Vogler B.W."/>
            <person name="Starkenburg S.R."/>
            <person name="Sudasinghe N."/>
            <person name="Schambach J.Y."/>
            <person name="Rollin J.A."/>
            <person name="Pattathil S."/>
            <person name="Barry A.N."/>
        </authorList>
    </citation>
    <scope>NUCLEOTIDE SEQUENCE [LARGE SCALE GENOMIC DNA]</scope>
    <source>
        <strain evidence="12">UTEX 25</strain>
    </source>
</reference>
<comment type="subcellular location">
    <subcellularLocation>
        <location evidence="1">Cytoplasm</location>
        <location evidence="1">Cytoskeleton</location>
        <location evidence="1">Cilium axoneme</location>
    </subcellularLocation>
</comment>
<dbReference type="GO" id="GO:0005930">
    <property type="term" value="C:axoneme"/>
    <property type="evidence" value="ECO:0007669"/>
    <property type="project" value="UniProtKB-SubCell"/>
</dbReference>
<dbReference type="Pfam" id="PF03109">
    <property type="entry name" value="ABC1"/>
    <property type="match status" value="1"/>
</dbReference>
<dbReference type="InterPro" id="IPR004147">
    <property type="entry name" value="ABC1_dom"/>
</dbReference>
<dbReference type="InterPro" id="IPR032675">
    <property type="entry name" value="LRR_dom_sf"/>
</dbReference>
<evidence type="ECO:0000313" key="11">
    <source>
        <dbReference type="EMBL" id="RMZ53189.1"/>
    </source>
</evidence>
<evidence type="ECO:0000313" key="12">
    <source>
        <dbReference type="Proteomes" id="UP000279271"/>
    </source>
</evidence>
<evidence type="ECO:0000259" key="10">
    <source>
        <dbReference type="PROSITE" id="PS50011"/>
    </source>
</evidence>
<evidence type="ECO:0000256" key="8">
    <source>
        <dbReference type="PROSITE-ProRule" id="PRU10141"/>
    </source>
</evidence>
<dbReference type="PROSITE" id="PS50011">
    <property type="entry name" value="PROTEIN_KINASE_DOM"/>
    <property type="match status" value="1"/>
</dbReference>
<dbReference type="SMART" id="SM00369">
    <property type="entry name" value="LRR_TYP"/>
    <property type="match status" value="7"/>
</dbReference>
<evidence type="ECO:0000256" key="2">
    <source>
        <dbReference type="ARBA" id="ARBA00009670"/>
    </source>
</evidence>